<dbReference type="InterPro" id="IPR010982">
    <property type="entry name" value="Lambda_DNA-bd_dom_sf"/>
</dbReference>
<evidence type="ECO:0000313" key="3">
    <source>
        <dbReference type="EMBL" id="HIX66099.1"/>
    </source>
</evidence>
<evidence type="ECO:0000256" key="1">
    <source>
        <dbReference type="ARBA" id="ARBA00023125"/>
    </source>
</evidence>
<dbReference type="InterPro" id="IPR014710">
    <property type="entry name" value="RmlC-like_jellyroll"/>
</dbReference>
<reference evidence="3" key="2">
    <citation type="submission" date="2021-04" db="EMBL/GenBank/DDBJ databases">
        <authorList>
            <person name="Gilroy R."/>
        </authorList>
    </citation>
    <scope>NUCLEOTIDE SEQUENCE</scope>
    <source>
        <strain evidence="3">CHK188-5543</strain>
    </source>
</reference>
<gene>
    <name evidence="3" type="ORF">H9736_07600</name>
</gene>
<dbReference type="Proteomes" id="UP000886800">
    <property type="component" value="Unassembled WGS sequence"/>
</dbReference>
<reference evidence="3" key="1">
    <citation type="journal article" date="2021" name="PeerJ">
        <title>Extensive microbial diversity within the chicken gut microbiome revealed by metagenomics and culture.</title>
        <authorList>
            <person name="Gilroy R."/>
            <person name="Ravi A."/>
            <person name="Getino M."/>
            <person name="Pursley I."/>
            <person name="Horton D.L."/>
            <person name="Alikhan N.F."/>
            <person name="Baker D."/>
            <person name="Gharbi K."/>
            <person name="Hall N."/>
            <person name="Watson M."/>
            <person name="Adriaenssens E.M."/>
            <person name="Foster-Nyarko E."/>
            <person name="Jarju S."/>
            <person name="Secka A."/>
            <person name="Antonio M."/>
            <person name="Oren A."/>
            <person name="Chaudhuri R.R."/>
            <person name="La Ragione R."/>
            <person name="Hildebrand F."/>
            <person name="Pallen M.J."/>
        </authorList>
    </citation>
    <scope>NUCLEOTIDE SEQUENCE</scope>
    <source>
        <strain evidence="3">CHK188-5543</strain>
    </source>
</reference>
<evidence type="ECO:0000259" key="2">
    <source>
        <dbReference type="PROSITE" id="PS50943"/>
    </source>
</evidence>
<dbReference type="CDD" id="cd02209">
    <property type="entry name" value="cupin_XRE_C"/>
    <property type="match status" value="1"/>
</dbReference>
<dbReference type="Pfam" id="PF07883">
    <property type="entry name" value="Cupin_2"/>
    <property type="match status" value="1"/>
</dbReference>
<dbReference type="SMART" id="SM00530">
    <property type="entry name" value="HTH_XRE"/>
    <property type="match status" value="1"/>
</dbReference>
<accession>A0A9D1WRW2</accession>
<evidence type="ECO:0000313" key="4">
    <source>
        <dbReference type="Proteomes" id="UP000886800"/>
    </source>
</evidence>
<dbReference type="AlphaFoldDB" id="A0A9D1WRW2"/>
<proteinExistence type="predicted"/>
<keyword evidence="1" id="KW-0238">DNA-binding</keyword>
<dbReference type="InterPro" id="IPR001387">
    <property type="entry name" value="Cro/C1-type_HTH"/>
</dbReference>
<feature type="domain" description="HTH cro/C1-type" evidence="2">
    <location>
        <begin position="13"/>
        <end position="67"/>
    </location>
</feature>
<dbReference type="CDD" id="cd00093">
    <property type="entry name" value="HTH_XRE"/>
    <property type="match status" value="1"/>
</dbReference>
<dbReference type="GO" id="GO:0003677">
    <property type="term" value="F:DNA binding"/>
    <property type="evidence" value="ECO:0007669"/>
    <property type="project" value="UniProtKB-KW"/>
</dbReference>
<protein>
    <submittedName>
        <fullName evidence="3">Cupin domain-containing protein</fullName>
    </submittedName>
</protein>
<name>A0A9D1WRW2_9FIRM</name>
<dbReference type="InterPro" id="IPR050807">
    <property type="entry name" value="TransReg_Diox_bact_type"/>
</dbReference>
<dbReference type="Gene3D" id="2.60.120.10">
    <property type="entry name" value="Jelly Rolls"/>
    <property type="match status" value="1"/>
</dbReference>
<dbReference type="PANTHER" id="PTHR46797">
    <property type="entry name" value="HTH-TYPE TRANSCRIPTIONAL REGULATOR"/>
    <property type="match status" value="1"/>
</dbReference>
<dbReference type="SUPFAM" id="SSF51182">
    <property type="entry name" value="RmlC-like cupins"/>
    <property type="match status" value="1"/>
</dbReference>
<dbReference type="InterPro" id="IPR013096">
    <property type="entry name" value="Cupin_2"/>
</dbReference>
<dbReference type="PROSITE" id="PS50943">
    <property type="entry name" value="HTH_CROC1"/>
    <property type="match status" value="1"/>
</dbReference>
<dbReference type="GO" id="GO:0005829">
    <property type="term" value="C:cytosol"/>
    <property type="evidence" value="ECO:0007669"/>
    <property type="project" value="TreeGrafter"/>
</dbReference>
<comment type="caution">
    <text evidence="3">The sequence shown here is derived from an EMBL/GenBank/DDBJ whole genome shotgun (WGS) entry which is preliminary data.</text>
</comment>
<organism evidence="3 4">
    <name type="scientific">Candidatus Anaerotruncus excrementipullorum</name>
    <dbReference type="NCBI Taxonomy" id="2838465"/>
    <lineage>
        <taxon>Bacteria</taxon>
        <taxon>Bacillati</taxon>
        <taxon>Bacillota</taxon>
        <taxon>Clostridia</taxon>
        <taxon>Eubacteriales</taxon>
        <taxon>Oscillospiraceae</taxon>
        <taxon>Anaerotruncus</taxon>
    </lineage>
</organism>
<sequence length="196" mass="22025">MQGEKLQEIAQRIQTMREILEIPVAEMAQQTGLSAEEYLKNESGESDFSFTFLYNCAKAFGMDIVELLTGEAPHLSFYSIVRKGEGLKINRRKGFTYNHMAYRFSGKIAEPFLVTAPYHEEEQDQPIHLSQHDGQEFDFILSGQLKVQMESHTEYMGPGDAIYYDSGHAHGMIATGGEDCVFLAIVIKGDSKEVAD</sequence>
<dbReference type="SUPFAM" id="SSF47413">
    <property type="entry name" value="lambda repressor-like DNA-binding domains"/>
    <property type="match status" value="1"/>
</dbReference>
<dbReference type="InterPro" id="IPR011051">
    <property type="entry name" value="RmlC_Cupin_sf"/>
</dbReference>
<dbReference type="PANTHER" id="PTHR46797:SF19">
    <property type="entry name" value="BLL2473 PROTEIN"/>
    <property type="match status" value="1"/>
</dbReference>
<dbReference type="Gene3D" id="1.10.260.40">
    <property type="entry name" value="lambda repressor-like DNA-binding domains"/>
    <property type="match status" value="1"/>
</dbReference>
<dbReference type="EMBL" id="DXES01000164">
    <property type="protein sequence ID" value="HIX66099.1"/>
    <property type="molecule type" value="Genomic_DNA"/>
</dbReference>
<dbReference type="GO" id="GO:0003700">
    <property type="term" value="F:DNA-binding transcription factor activity"/>
    <property type="evidence" value="ECO:0007669"/>
    <property type="project" value="TreeGrafter"/>
</dbReference>